<dbReference type="AlphaFoldDB" id="A6J405"/>
<name>A6J405_RAT</name>
<accession>A6J405</accession>
<protein>
    <submittedName>
        <fullName evidence="1">RCG57981</fullName>
    </submittedName>
</protein>
<evidence type="ECO:0000313" key="2">
    <source>
        <dbReference type="Proteomes" id="UP000234681"/>
    </source>
</evidence>
<proteinExistence type="predicted"/>
<reference evidence="2" key="1">
    <citation type="submission" date="2005-09" db="EMBL/GenBank/DDBJ databases">
        <authorList>
            <person name="Mural R.J."/>
            <person name="Li P.W."/>
            <person name="Adams M.D."/>
            <person name="Amanatides P.G."/>
            <person name="Baden-Tillson H."/>
            <person name="Barnstead M."/>
            <person name="Chin S.H."/>
            <person name="Dew I."/>
            <person name="Evans C.A."/>
            <person name="Ferriera S."/>
            <person name="Flanigan M."/>
            <person name="Fosler C."/>
            <person name="Glodek A."/>
            <person name="Gu Z."/>
            <person name="Holt R.A."/>
            <person name="Jennings D."/>
            <person name="Kraft C.L."/>
            <person name="Lu F."/>
            <person name="Nguyen T."/>
            <person name="Nusskern D.R."/>
            <person name="Pfannkoch C.M."/>
            <person name="Sitter C."/>
            <person name="Sutton G.G."/>
            <person name="Venter J.C."/>
            <person name="Wang Z."/>
            <person name="Woodage T."/>
            <person name="Zheng X.H."/>
            <person name="Zhong F."/>
        </authorList>
    </citation>
    <scope>NUCLEOTIDE SEQUENCE [LARGE SCALE GENOMIC DNA]</scope>
    <source>
        <strain>BN</strain>
        <strain evidence="2">Sprague-Dawley</strain>
    </source>
</reference>
<gene>
    <name evidence="1" type="ORF">rCG_57981</name>
</gene>
<dbReference type="EMBL" id="CH473975">
    <property type="protein sequence ID" value="EDL95328.1"/>
    <property type="molecule type" value="Genomic_DNA"/>
</dbReference>
<dbReference type="Proteomes" id="UP000234681">
    <property type="component" value="Chromosome 8"/>
</dbReference>
<organism evidence="1 2">
    <name type="scientific">Rattus norvegicus</name>
    <name type="common">Rat</name>
    <dbReference type="NCBI Taxonomy" id="10116"/>
    <lineage>
        <taxon>Eukaryota</taxon>
        <taxon>Metazoa</taxon>
        <taxon>Chordata</taxon>
        <taxon>Craniata</taxon>
        <taxon>Vertebrata</taxon>
        <taxon>Euteleostomi</taxon>
        <taxon>Mammalia</taxon>
        <taxon>Eutheria</taxon>
        <taxon>Euarchontoglires</taxon>
        <taxon>Glires</taxon>
        <taxon>Rodentia</taxon>
        <taxon>Myomorpha</taxon>
        <taxon>Muroidea</taxon>
        <taxon>Muridae</taxon>
        <taxon>Murinae</taxon>
        <taxon>Rattus</taxon>
    </lineage>
</organism>
<sequence length="64" mass="7191">MAPEGILHQGSWSAWNLQSPPLSNSSHSRSWQCHTHQKNLESLSVCKIFGTHSSQTTIFQQLQS</sequence>
<evidence type="ECO:0000313" key="1">
    <source>
        <dbReference type="EMBL" id="EDL95328.1"/>
    </source>
</evidence>